<evidence type="ECO:0000313" key="1">
    <source>
        <dbReference type="EMBL" id="CCA14926.1"/>
    </source>
</evidence>
<dbReference type="HOGENOM" id="CLU_1328454_0_0_1"/>
<dbReference type="AlphaFoldDB" id="F0W1J7"/>
<sequence length="207" mass="23975">MTKTRRIIPLLHVRTVAPMPCLRNGPHNSILSNIPKFTVTTRKCMEGDDAIRYYVIQTILSLEASQPIVTRRQSFEILPSIRAHQRAAQSVELCIERRFSQFIQFRGSLIDALCPNADFIDCTYCDHLSHFFTTAWMQPWSILRFAPSIHLRKKIMVSFLNALVYQAQLRLSRHPTCETFRSISALLLSFLNDRVSFPISYDNRESI</sequence>
<reference evidence="1" key="1">
    <citation type="journal article" date="2011" name="PLoS Biol.">
        <title>Gene gain and loss during evolution of obligate parasitism in the white rust pathogen of Arabidopsis thaliana.</title>
        <authorList>
            <person name="Kemen E."/>
            <person name="Gardiner A."/>
            <person name="Schultz-Larsen T."/>
            <person name="Kemen A.C."/>
            <person name="Balmuth A.L."/>
            <person name="Robert-Seilaniantz A."/>
            <person name="Bailey K."/>
            <person name="Holub E."/>
            <person name="Studholme D.J."/>
            <person name="Maclean D."/>
            <person name="Jones J.D."/>
        </authorList>
    </citation>
    <scope>NUCLEOTIDE SEQUENCE</scope>
</reference>
<dbReference type="EMBL" id="FR824052">
    <property type="protein sequence ID" value="CCA14926.1"/>
    <property type="molecule type" value="Genomic_DNA"/>
</dbReference>
<reference evidence="1" key="2">
    <citation type="submission" date="2011-02" db="EMBL/GenBank/DDBJ databases">
        <authorList>
            <person name="MacLean D."/>
        </authorList>
    </citation>
    <scope>NUCLEOTIDE SEQUENCE</scope>
</reference>
<accession>F0W1J7</accession>
<name>F0W1J7_9STRA</name>
<organism evidence="1">
    <name type="scientific">Albugo laibachii Nc14</name>
    <dbReference type="NCBI Taxonomy" id="890382"/>
    <lineage>
        <taxon>Eukaryota</taxon>
        <taxon>Sar</taxon>
        <taxon>Stramenopiles</taxon>
        <taxon>Oomycota</taxon>
        <taxon>Peronosporomycetes</taxon>
        <taxon>Albuginales</taxon>
        <taxon>Albuginaceae</taxon>
        <taxon>Albugo</taxon>
    </lineage>
</organism>
<gene>
    <name evidence="1" type="primary">AlNc14C7G965</name>
    <name evidence="1" type="ORF">ALNC14_010690</name>
</gene>
<protein>
    <submittedName>
        <fullName evidence="1">AlNc14C7G965 protein</fullName>
    </submittedName>
</protein>
<proteinExistence type="predicted"/>